<dbReference type="PANTHER" id="PTHR14614">
    <property type="entry name" value="HEPATOCELLULAR CARCINOMA-ASSOCIATED ANTIGEN"/>
    <property type="match status" value="1"/>
</dbReference>
<comment type="similarity">
    <text evidence="5">Belongs to the class I-like SAM-binding methyltransferase superfamily. EFM7 family.</text>
</comment>
<feature type="compositionally biased region" description="Acidic residues" evidence="6">
    <location>
        <begin position="1"/>
        <end position="14"/>
    </location>
</feature>
<dbReference type="GO" id="GO:0071885">
    <property type="term" value="F:N-terminal protein N-methyltransferase activity"/>
    <property type="evidence" value="ECO:0007669"/>
    <property type="project" value="UniProtKB-UniRule"/>
</dbReference>
<evidence type="ECO:0000256" key="4">
    <source>
        <dbReference type="ARBA" id="ARBA00022691"/>
    </source>
</evidence>
<dbReference type="EC" id="2.1.1.-" evidence="5"/>
<proteinExistence type="inferred from homology"/>
<dbReference type="STRING" id="27342.A0A0H2S4B1"/>
<keyword evidence="2 5" id="KW-0489">Methyltransferase</keyword>
<evidence type="ECO:0000256" key="1">
    <source>
        <dbReference type="ARBA" id="ARBA00022490"/>
    </source>
</evidence>
<dbReference type="InterPro" id="IPR019410">
    <property type="entry name" value="Methyltransf_16"/>
</dbReference>
<dbReference type="PANTHER" id="PTHR14614:SF10">
    <property type="entry name" value="PROTEIN N-TERMINAL AND LYSINE N-METHYLTRANSFERASE EFM7"/>
    <property type="match status" value="1"/>
</dbReference>
<evidence type="ECO:0000256" key="2">
    <source>
        <dbReference type="ARBA" id="ARBA00022603"/>
    </source>
</evidence>
<dbReference type="Pfam" id="PF10294">
    <property type="entry name" value="Methyltransf_16"/>
    <property type="match status" value="1"/>
</dbReference>
<evidence type="ECO:0000313" key="7">
    <source>
        <dbReference type="EMBL" id="KLO18922.1"/>
    </source>
</evidence>
<feature type="region of interest" description="Disordered" evidence="6">
    <location>
        <begin position="1"/>
        <end position="32"/>
    </location>
</feature>
<dbReference type="GO" id="GO:0032259">
    <property type="term" value="P:methylation"/>
    <property type="evidence" value="ECO:0007669"/>
    <property type="project" value="UniProtKB-KW"/>
</dbReference>
<protein>
    <recommendedName>
        <fullName evidence="5">Protein N-terminal and lysine N-methyltransferase EFM7</fullName>
        <ecNumber evidence="5">2.1.1.-</ecNumber>
    </recommendedName>
    <alternativeName>
        <fullName evidence="5">Elongation factor methyltransferase 7</fullName>
    </alternativeName>
</protein>
<keyword evidence="1 5" id="KW-0963">Cytoplasm</keyword>
<sequence>MSVDENKDEDEGTLDLDSVFTEPPRPPSPEPTIVTYTREKESTSSTAHDWSKLDLQLVGFHPLWGQHLWNAAIAFASYLDRNEGVYVDKNVLELGAGGGLPGIVASLNGARRVVLTDYPDKPLLDNLSHNIEKNVPEPLRSRVSVQGYIWGKSVDPLLPSPSGENEDVHFDLIIMSDLIFNHSQHGALLDTCDLALKRANDNELPSVLVFFTHHRPHLLDRDMIFFDLARQRGWVCQEVLTQKFKPMFPEDIGDVEIRSTVHGWRLTRGPATT</sequence>
<feature type="binding site" evidence="5">
    <location>
        <begin position="95"/>
        <end position="97"/>
    </location>
    <ligand>
        <name>S-adenosyl-L-methionine</name>
        <dbReference type="ChEBI" id="CHEBI:59789"/>
    </ligand>
</feature>
<dbReference type="PROSITE" id="PS51560">
    <property type="entry name" value="SAM_MT_NNT1"/>
    <property type="match status" value="1"/>
</dbReference>
<evidence type="ECO:0000256" key="5">
    <source>
        <dbReference type="HAMAP-Rule" id="MF_03223"/>
    </source>
</evidence>
<evidence type="ECO:0000313" key="8">
    <source>
        <dbReference type="Proteomes" id="UP000053477"/>
    </source>
</evidence>
<keyword evidence="4 5" id="KW-0949">S-adenosyl-L-methionine</keyword>
<gene>
    <name evidence="5" type="primary">EFM7</name>
    <name evidence="7" type="ORF">SCHPADRAFT_93623</name>
</gene>
<dbReference type="InterPro" id="IPR025784">
    <property type="entry name" value="EFM7"/>
</dbReference>
<evidence type="ECO:0000256" key="6">
    <source>
        <dbReference type="SAM" id="MobiDB-lite"/>
    </source>
</evidence>
<name>A0A0H2S4B1_9AGAM</name>
<comment type="function">
    <text evidence="5">S-adenosyl-L-methionine-dependent protein methyltransferase that trimethylates the N-terminal glycine 'Gly-2' of elongation factor 1-alpha, before also catalyzing the mono- and dimethylation of 'Lys-3'.</text>
</comment>
<dbReference type="AlphaFoldDB" id="A0A0H2S4B1"/>
<keyword evidence="3 5" id="KW-0808">Transferase</keyword>
<dbReference type="SUPFAM" id="SSF53335">
    <property type="entry name" value="S-adenosyl-L-methionine-dependent methyltransferases"/>
    <property type="match status" value="1"/>
</dbReference>
<dbReference type="EMBL" id="KQ085890">
    <property type="protein sequence ID" value="KLO18922.1"/>
    <property type="molecule type" value="Genomic_DNA"/>
</dbReference>
<dbReference type="OrthoDB" id="46564at2759"/>
<comment type="subcellular location">
    <subcellularLocation>
        <location evidence="5">Cytoplasm</location>
    </subcellularLocation>
</comment>
<feature type="binding site" evidence="5">
    <location>
        <position position="69"/>
    </location>
    <ligand>
        <name>S-adenosyl-L-methionine</name>
        <dbReference type="ChEBI" id="CHEBI:59789"/>
    </ligand>
</feature>
<dbReference type="InterPro" id="IPR029063">
    <property type="entry name" value="SAM-dependent_MTases_sf"/>
</dbReference>
<dbReference type="InParanoid" id="A0A0H2S4B1"/>
<dbReference type="FunCoup" id="A0A0H2S4B1">
    <property type="interactions" value="140"/>
</dbReference>
<feature type="binding site" evidence="5">
    <location>
        <position position="176"/>
    </location>
    <ligand>
        <name>S-adenosyl-L-methionine</name>
        <dbReference type="ChEBI" id="CHEBI:59789"/>
    </ligand>
</feature>
<feature type="binding site" evidence="5">
    <location>
        <position position="150"/>
    </location>
    <ligand>
        <name>S-adenosyl-L-methionine</name>
        <dbReference type="ChEBI" id="CHEBI:59789"/>
    </ligand>
</feature>
<feature type="binding site" evidence="5">
    <location>
        <position position="117"/>
    </location>
    <ligand>
        <name>S-adenosyl-L-methionine</name>
        <dbReference type="ChEBI" id="CHEBI:59789"/>
    </ligand>
</feature>
<reference evidence="7 8" key="1">
    <citation type="submission" date="2015-04" db="EMBL/GenBank/DDBJ databases">
        <title>Complete genome sequence of Schizopora paradoxa KUC8140, a cosmopolitan wood degrader in East Asia.</title>
        <authorList>
            <consortium name="DOE Joint Genome Institute"/>
            <person name="Min B."/>
            <person name="Park H."/>
            <person name="Jang Y."/>
            <person name="Kim J.-J."/>
            <person name="Kim K.H."/>
            <person name="Pangilinan J."/>
            <person name="Lipzen A."/>
            <person name="Riley R."/>
            <person name="Grigoriev I.V."/>
            <person name="Spatafora J.W."/>
            <person name="Choi I.-G."/>
        </authorList>
    </citation>
    <scope>NUCLEOTIDE SEQUENCE [LARGE SCALE GENOMIC DNA]</scope>
    <source>
        <strain evidence="7 8">KUC8140</strain>
    </source>
</reference>
<dbReference type="HAMAP" id="MF_03223">
    <property type="entry name" value="Methyltr_EFM7"/>
    <property type="match status" value="1"/>
</dbReference>
<keyword evidence="8" id="KW-1185">Reference proteome</keyword>
<accession>A0A0H2S4B1</accession>
<dbReference type="Proteomes" id="UP000053477">
    <property type="component" value="Unassembled WGS sequence"/>
</dbReference>
<organism evidence="7 8">
    <name type="scientific">Schizopora paradoxa</name>
    <dbReference type="NCBI Taxonomy" id="27342"/>
    <lineage>
        <taxon>Eukaryota</taxon>
        <taxon>Fungi</taxon>
        <taxon>Dikarya</taxon>
        <taxon>Basidiomycota</taxon>
        <taxon>Agaricomycotina</taxon>
        <taxon>Agaricomycetes</taxon>
        <taxon>Hymenochaetales</taxon>
        <taxon>Schizoporaceae</taxon>
        <taxon>Schizopora</taxon>
    </lineage>
</organism>
<evidence type="ECO:0000256" key="3">
    <source>
        <dbReference type="ARBA" id="ARBA00022679"/>
    </source>
</evidence>
<dbReference type="GO" id="GO:0005737">
    <property type="term" value="C:cytoplasm"/>
    <property type="evidence" value="ECO:0007669"/>
    <property type="project" value="UniProtKB-SubCell"/>
</dbReference>
<dbReference type="Gene3D" id="3.40.50.150">
    <property type="entry name" value="Vaccinia Virus protein VP39"/>
    <property type="match status" value="1"/>
</dbReference>
<dbReference type="GO" id="GO:0016279">
    <property type="term" value="F:protein-lysine N-methyltransferase activity"/>
    <property type="evidence" value="ECO:0007669"/>
    <property type="project" value="UniProtKB-UniRule"/>
</dbReference>